<keyword evidence="1" id="KW-0732">Signal</keyword>
<dbReference type="OrthoDB" id="5395100at2"/>
<comment type="caution">
    <text evidence="3">The sequence shown here is derived from an EMBL/GenBank/DDBJ whole genome shotgun (WGS) entry which is preliminary data.</text>
</comment>
<proteinExistence type="predicted"/>
<gene>
    <name evidence="3" type="ORF">BJF95_11530</name>
</gene>
<dbReference type="Pfam" id="PF05257">
    <property type="entry name" value="CHAP"/>
    <property type="match status" value="1"/>
</dbReference>
<protein>
    <recommendedName>
        <fullName evidence="2">Peptidase C51 domain-containing protein</fullName>
    </recommendedName>
</protein>
<dbReference type="AlphaFoldDB" id="A0A1Q8ZV10"/>
<dbReference type="Proteomes" id="UP000186894">
    <property type="component" value="Unassembled WGS sequence"/>
</dbReference>
<dbReference type="STRING" id="1867956.BJF95_11530"/>
<feature type="domain" description="Peptidase C51" evidence="2">
    <location>
        <begin position="143"/>
        <end position="224"/>
    </location>
</feature>
<feature type="chain" id="PRO_5013362530" description="Peptidase C51 domain-containing protein" evidence="1">
    <location>
        <begin position="20"/>
        <end position="272"/>
    </location>
</feature>
<dbReference type="InterPro" id="IPR007921">
    <property type="entry name" value="CHAP_dom"/>
</dbReference>
<name>A0A1Q8ZV10_9HYPH</name>
<accession>A0A1Q8ZV10</accession>
<evidence type="ECO:0000313" key="4">
    <source>
        <dbReference type="Proteomes" id="UP000186894"/>
    </source>
</evidence>
<evidence type="ECO:0000313" key="3">
    <source>
        <dbReference type="EMBL" id="OLP45748.1"/>
    </source>
</evidence>
<evidence type="ECO:0000259" key="2">
    <source>
        <dbReference type="Pfam" id="PF05257"/>
    </source>
</evidence>
<keyword evidence="4" id="KW-1185">Reference proteome</keyword>
<feature type="signal peptide" evidence="1">
    <location>
        <begin position="1"/>
        <end position="19"/>
    </location>
</feature>
<sequence length="272" mass="29588">MTHCGRRSLLSLAFGAASAQFLTPRWAQAVPELFGQAPPVGFEPDVIVPTLDELLANAPPARGNEPPYRDEVKLARLILSRAPTNATAFNVAQFYYSLSTGLMDDELGANSFTYGTEWPVRANPLIVSFFDATLLRTPNGDITPWCAAFVNSCIEQGLRGRSNSATIGGTRSAAALSFSDWGTGTEKPTQGDIVVFQHKRKAANGHVGFFVTEVENGIYILGGNQMPLRSKLADGTYEARNTGEINVKFMPRDGKDLRLLTFRTHPSLHDAI</sequence>
<reference evidence="3 4" key="1">
    <citation type="submission" date="2016-09" db="EMBL/GenBank/DDBJ databases">
        <title>Rhizobium oryziradicis sp. nov., isolated from the root of rice.</title>
        <authorList>
            <person name="Zhao J."/>
            <person name="Zhang X."/>
        </authorList>
    </citation>
    <scope>NUCLEOTIDE SEQUENCE [LARGE SCALE GENOMIC DNA]</scope>
    <source>
        <strain evidence="3 4">N19</strain>
    </source>
</reference>
<organism evidence="3 4">
    <name type="scientific">Rhizobium oryziradicis</name>
    <dbReference type="NCBI Taxonomy" id="1867956"/>
    <lineage>
        <taxon>Bacteria</taxon>
        <taxon>Pseudomonadati</taxon>
        <taxon>Pseudomonadota</taxon>
        <taxon>Alphaproteobacteria</taxon>
        <taxon>Hyphomicrobiales</taxon>
        <taxon>Rhizobiaceae</taxon>
        <taxon>Rhizobium/Agrobacterium group</taxon>
        <taxon>Rhizobium</taxon>
    </lineage>
</organism>
<dbReference type="EMBL" id="MKIM01000024">
    <property type="protein sequence ID" value="OLP45748.1"/>
    <property type="molecule type" value="Genomic_DNA"/>
</dbReference>
<dbReference type="RefSeq" id="WP_075638753.1">
    <property type="nucleotide sequence ID" value="NZ_MKIM01000024.1"/>
</dbReference>
<evidence type="ECO:0000256" key="1">
    <source>
        <dbReference type="SAM" id="SignalP"/>
    </source>
</evidence>